<dbReference type="CDD" id="cd05233">
    <property type="entry name" value="SDR_c"/>
    <property type="match status" value="1"/>
</dbReference>
<evidence type="ECO:0000256" key="1">
    <source>
        <dbReference type="ARBA" id="ARBA00006484"/>
    </source>
</evidence>
<dbReference type="GeneID" id="301307780"/>
<accession>A0A0D0VKT9</accession>
<dbReference type="PROSITE" id="PS00061">
    <property type="entry name" value="ADH_SHORT"/>
    <property type="match status" value="1"/>
</dbReference>
<keyword evidence="2" id="KW-0560">Oxidoreductase</keyword>
<dbReference type="OrthoDB" id="286404at2"/>
<dbReference type="FunFam" id="3.40.50.720:FF:000084">
    <property type="entry name" value="Short-chain dehydrogenase reductase"/>
    <property type="match status" value="1"/>
</dbReference>
<dbReference type="EMBL" id="JXSX01000003">
    <property type="protein sequence ID" value="KIR61408.1"/>
    <property type="molecule type" value="Genomic_DNA"/>
</dbReference>
<dbReference type="InterPro" id="IPR002347">
    <property type="entry name" value="SDR_fam"/>
</dbReference>
<dbReference type="PANTHER" id="PTHR24321">
    <property type="entry name" value="DEHYDROGENASES, SHORT CHAIN"/>
    <property type="match status" value="1"/>
</dbReference>
<dbReference type="PATRIC" id="fig|47853.6.peg.5788"/>
<dbReference type="Pfam" id="PF13561">
    <property type="entry name" value="adh_short_C2"/>
    <property type="match status" value="1"/>
</dbReference>
<dbReference type="AlphaFoldDB" id="A0A0D0VKT9"/>
<dbReference type="InterPro" id="IPR036291">
    <property type="entry name" value="NAD(P)-bd_dom_sf"/>
</dbReference>
<reference evidence="3 4" key="1">
    <citation type="submission" date="2015-01" db="EMBL/GenBank/DDBJ databases">
        <title>Sequencing and annotation of Micromonospora carbonacea strain JXNU-1 genome.</title>
        <authorList>
            <person name="Long Z."/>
            <person name="Huang Y."/>
            <person name="Jiang Y."/>
        </authorList>
    </citation>
    <scope>NUCLEOTIDE SEQUENCE [LARGE SCALE GENOMIC DNA]</scope>
    <source>
        <strain evidence="3 4">JXNU-1</strain>
    </source>
</reference>
<proteinExistence type="inferred from homology"/>
<evidence type="ECO:0000313" key="3">
    <source>
        <dbReference type="EMBL" id="KIR61408.1"/>
    </source>
</evidence>
<comment type="caution">
    <text evidence="3">The sequence shown here is derived from an EMBL/GenBank/DDBJ whole genome shotgun (WGS) entry which is preliminary data.</text>
</comment>
<dbReference type="GO" id="GO:0016491">
    <property type="term" value="F:oxidoreductase activity"/>
    <property type="evidence" value="ECO:0007669"/>
    <property type="project" value="UniProtKB-KW"/>
</dbReference>
<dbReference type="PANTHER" id="PTHR24321:SF8">
    <property type="entry name" value="ESTRADIOL 17-BETA-DEHYDROGENASE 8-RELATED"/>
    <property type="match status" value="1"/>
</dbReference>
<dbReference type="Gene3D" id="3.40.50.720">
    <property type="entry name" value="NAD(P)-binding Rossmann-like Domain"/>
    <property type="match status" value="1"/>
</dbReference>
<organism evidence="3 4">
    <name type="scientific">Micromonospora haikouensis</name>
    <dbReference type="NCBI Taxonomy" id="686309"/>
    <lineage>
        <taxon>Bacteria</taxon>
        <taxon>Bacillati</taxon>
        <taxon>Actinomycetota</taxon>
        <taxon>Actinomycetes</taxon>
        <taxon>Micromonosporales</taxon>
        <taxon>Micromonosporaceae</taxon>
        <taxon>Micromonospora</taxon>
    </lineage>
</organism>
<gene>
    <name evidence="3" type="ORF">TK50_27600</name>
</gene>
<dbReference type="PRINTS" id="PR00080">
    <property type="entry name" value="SDRFAMILY"/>
</dbReference>
<evidence type="ECO:0000256" key="2">
    <source>
        <dbReference type="ARBA" id="ARBA00023002"/>
    </source>
</evidence>
<evidence type="ECO:0008006" key="5">
    <source>
        <dbReference type="Google" id="ProtNLM"/>
    </source>
</evidence>
<dbReference type="RefSeq" id="WP_043968334.1">
    <property type="nucleotide sequence ID" value="NZ_JBIAOP010000014.1"/>
</dbReference>
<dbReference type="Proteomes" id="UP000032254">
    <property type="component" value="Unassembled WGS sequence"/>
</dbReference>
<name>A0A0D0VKT9_9ACTN</name>
<dbReference type="SUPFAM" id="SSF51735">
    <property type="entry name" value="NAD(P)-binding Rossmann-fold domains"/>
    <property type="match status" value="1"/>
</dbReference>
<dbReference type="PRINTS" id="PR00081">
    <property type="entry name" value="GDHRDH"/>
</dbReference>
<keyword evidence="4" id="KW-1185">Reference proteome</keyword>
<comment type="similarity">
    <text evidence="1">Belongs to the short-chain dehydrogenases/reductases (SDR) family.</text>
</comment>
<dbReference type="InterPro" id="IPR020904">
    <property type="entry name" value="Sc_DH/Rdtase_CS"/>
</dbReference>
<evidence type="ECO:0000313" key="4">
    <source>
        <dbReference type="Proteomes" id="UP000032254"/>
    </source>
</evidence>
<sequence length="265" mass="27079">MEWIGRVGAVTGAASGIGAATAQELAARGVHVVAMDIDPAGLSATVAAIEAAGGAATAAVVDVAERAAVQDVIAGVAAGHGRLDLVVNCAATFLARGLDVTGADWDHVLRVNVQGISNVVQAAHPLLARAPGAAVVNTASISAHVAQRSRWTYNTTKAAIVTLTRCMAMDLAPDGIRVNVVSPGWIWTPEVSRAAGGDRAAWEPVWGRFHLLRRLGEPVEVARAIAFLCSSDASFITGTELPVDGGYLAMGPEGLGDDSSFAGSR</sequence>
<protein>
    <recommendedName>
        <fullName evidence="5">Short-chain dehydrogenase</fullName>
    </recommendedName>
</protein>